<reference evidence="2 3" key="1">
    <citation type="submission" date="2018-11" db="EMBL/GenBank/DDBJ databases">
        <title>Genome sequence of Apiotrichum porosum DSM 27194.</title>
        <authorList>
            <person name="Aliyu H."/>
            <person name="Gorte O."/>
            <person name="Ochsenreither K."/>
        </authorList>
    </citation>
    <scope>NUCLEOTIDE SEQUENCE [LARGE SCALE GENOMIC DNA]</scope>
    <source>
        <strain evidence="2 3">DSM 27194</strain>
    </source>
</reference>
<comment type="caution">
    <text evidence="2">The sequence shown here is derived from an EMBL/GenBank/DDBJ whole genome shotgun (WGS) entry which is preliminary data.</text>
</comment>
<sequence>MGGPPRRQPVFPAPVRRFPRSNWDGVLFSFHPIPRGMLDAKARVAARAASQRWQAAFDTDDIGTLDAVDFAVAVFDVASHMKDHMPAVMKQLGRRVATPDAWRTLTDELIRRAFSIACKAVSARFPAFELPTLADVRLFARGAMDSVWKEGIDSWGMLHRHGYDETRFTDQYMPDPVSLPPRAFTVVSYDLEDDPLAEDKKLVWFIDADGKIVEECLGRDLPRPVTPPLAHTAKQQQPTPTVDVQTSPHTTSSSPSLSSNSASLPSDEDIASPTPFQHQSPLSPPHLYR</sequence>
<accession>A0A427XV14</accession>
<feature type="region of interest" description="Disordered" evidence="1">
    <location>
        <begin position="223"/>
        <end position="289"/>
    </location>
</feature>
<evidence type="ECO:0000256" key="1">
    <source>
        <dbReference type="SAM" id="MobiDB-lite"/>
    </source>
</evidence>
<dbReference type="EMBL" id="RSCE01000005">
    <property type="protein sequence ID" value="RSH82647.1"/>
    <property type="molecule type" value="Genomic_DNA"/>
</dbReference>
<dbReference type="Proteomes" id="UP000279236">
    <property type="component" value="Unassembled WGS sequence"/>
</dbReference>
<evidence type="ECO:0000313" key="2">
    <source>
        <dbReference type="EMBL" id="RSH82647.1"/>
    </source>
</evidence>
<proteinExistence type="predicted"/>
<gene>
    <name evidence="2" type="ORF">EHS24_007640</name>
</gene>
<dbReference type="STRING" id="105984.A0A427XV14"/>
<organism evidence="2 3">
    <name type="scientific">Apiotrichum porosum</name>
    <dbReference type="NCBI Taxonomy" id="105984"/>
    <lineage>
        <taxon>Eukaryota</taxon>
        <taxon>Fungi</taxon>
        <taxon>Dikarya</taxon>
        <taxon>Basidiomycota</taxon>
        <taxon>Agaricomycotina</taxon>
        <taxon>Tremellomycetes</taxon>
        <taxon>Trichosporonales</taxon>
        <taxon>Trichosporonaceae</taxon>
        <taxon>Apiotrichum</taxon>
    </lineage>
</organism>
<keyword evidence="3" id="KW-1185">Reference proteome</keyword>
<name>A0A427XV14_9TREE</name>
<dbReference type="RefSeq" id="XP_028476879.1">
    <property type="nucleotide sequence ID" value="XM_028622986.1"/>
</dbReference>
<dbReference type="GeneID" id="39592183"/>
<evidence type="ECO:0000313" key="3">
    <source>
        <dbReference type="Proteomes" id="UP000279236"/>
    </source>
</evidence>
<protein>
    <submittedName>
        <fullName evidence="2">Uncharacterized protein</fullName>
    </submittedName>
</protein>
<dbReference type="AlphaFoldDB" id="A0A427XV14"/>
<feature type="compositionally biased region" description="Low complexity" evidence="1">
    <location>
        <begin position="235"/>
        <end position="265"/>
    </location>
</feature>